<dbReference type="GO" id="GO:0004252">
    <property type="term" value="F:serine-type endopeptidase activity"/>
    <property type="evidence" value="ECO:0007669"/>
    <property type="project" value="UniProtKB-UniRule"/>
</dbReference>
<proteinExistence type="inferred from homology"/>
<keyword evidence="2 8" id="KW-0732">Signal</keyword>
<dbReference type="InterPro" id="IPR051487">
    <property type="entry name" value="Ser/Thr_Proteases_Immune/Dev"/>
</dbReference>
<feature type="domain" description="Clip" evidence="10">
    <location>
        <begin position="28"/>
        <end position="81"/>
    </location>
</feature>
<dbReference type="SUPFAM" id="SSF50494">
    <property type="entry name" value="Trypsin-like serine proteases"/>
    <property type="match status" value="1"/>
</dbReference>
<dbReference type="PRINTS" id="PR00722">
    <property type="entry name" value="CHYMOTRYPSIN"/>
</dbReference>
<dbReference type="Proteomes" id="UP001497623">
    <property type="component" value="Unassembled WGS sequence"/>
</dbReference>
<dbReference type="InterPro" id="IPR043504">
    <property type="entry name" value="Peptidase_S1_PA_chymotrypsin"/>
</dbReference>
<dbReference type="AlphaFoldDB" id="A0AAV2RF99"/>
<dbReference type="InterPro" id="IPR038565">
    <property type="entry name" value="CLIP_sf"/>
</dbReference>
<dbReference type="CDD" id="cd00190">
    <property type="entry name" value="Tryp_SPc"/>
    <property type="match status" value="1"/>
</dbReference>
<keyword evidence="5" id="KW-1015">Disulfide bond</keyword>
<dbReference type="InterPro" id="IPR001314">
    <property type="entry name" value="Peptidase_S1A"/>
</dbReference>
<evidence type="ECO:0000256" key="6">
    <source>
        <dbReference type="ARBA" id="ARBA00023180"/>
    </source>
</evidence>
<dbReference type="InterPro" id="IPR022700">
    <property type="entry name" value="CLIP"/>
</dbReference>
<keyword evidence="6" id="KW-0325">Glycoprotein</keyword>
<keyword evidence="12" id="KW-1185">Reference proteome</keyword>
<comment type="caution">
    <text evidence="11">The sequence shown here is derived from an EMBL/GenBank/DDBJ whole genome shotgun (WGS) entry which is preliminary data.</text>
</comment>
<keyword evidence="3 8" id="KW-0378">Hydrolase</keyword>
<dbReference type="FunFam" id="2.40.10.10:FF:000028">
    <property type="entry name" value="Serine protease easter"/>
    <property type="match status" value="1"/>
</dbReference>
<dbReference type="PROSITE" id="PS00134">
    <property type="entry name" value="TRYPSIN_HIS"/>
    <property type="match status" value="1"/>
</dbReference>
<comment type="similarity">
    <text evidence="7 8">Belongs to the peptidase S1 family. CLIP subfamily.</text>
</comment>
<evidence type="ECO:0000256" key="8">
    <source>
        <dbReference type="RuleBase" id="RU366078"/>
    </source>
</evidence>
<evidence type="ECO:0000256" key="7">
    <source>
        <dbReference type="ARBA" id="ARBA00024195"/>
    </source>
</evidence>
<evidence type="ECO:0000313" key="11">
    <source>
        <dbReference type="EMBL" id="CAL4121903.1"/>
    </source>
</evidence>
<feature type="non-terminal residue" evidence="11">
    <location>
        <position position="1"/>
    </location>
</feature>
<evidence type="ECO:0000256" key="3">
    <source>
        <dbReference type="ARBA" id="ARBA00022801"/>
    </source>
</evidence>
<reference evidence="11 12" key="1">
    <citation type="submission" date="2024-05" db="EMBL/GenBank/DDBJ databases">
        <authorList>
            <person name="Wallberg A."/>
        </authorList>
    </citation>
    <scope>NUCLEOTIDE SEQUENCE [LARGE SCALE GENOMIC DNA]</scope>
</reference>
<dbReference type="Pfam" id="PF12032">
    <property type="entry name" value="CLIP"/>
    <property type="match status" value="1"/>
</dbReference>
<evidence type="ECO:0000256" key="2">
    <source>
        <dbReference type="ARBA" id="ARBA00022729"/>
    </source>
</evidence>
<dbReference type="Gene3D" id="3.30.1640.30">
    <property type="match status" value="1"/>
</dbReference>
<dbReference type="PROSITE" id="PS51888">
    <property type="entry name" value="CLIP"/>
    <property type="match status" value="1"/>
</dbReference>
<dbReference type="EC" id="3.4.21.-" evidence="8"/>
<feature type="chain" id="PRO_5043108202" description="CLIP domain-containing serine protease" evidence="8">
    <location>
        <begin position="22"/>
        <end position="367"/>
    </location>
</feature>
<dbReference type="PROSITE" id="PS50240">
    <property type="entry name" value="TRYPSIN_DOM"/>
    <property type="match status" value="1"/>
</dbReference>
<protein>
    <recommendedName>
        <fullName evidence="8">CLIP domain-containing serine protease</fullName>
        <ecNumber evidence="8">3.4.21.-</ecNumber>
    </recommendedName>
</protein>
<dbReference type="GO" id="GO:0006508">
    <property type="term" value="P:proteolysis"/>
    <property type="evidence" value="ECO:0007669"/>
    <property type="project" value="UniProtKB-KW"/>
</dbReference>
<organism evidence="11 12">
    <name type="scientific">Meganyctiphanes norvegica</name>
    <name type="common">Northern krill</name>
    <name type="synonym">Thysanopoda norvegica</name>
    <dbReference type="NCBI Taxonomy" id="48144"/>
    <lineage>
        <taxon>Eukaryota</taxon>
        <taxon>Metazoa</taxon>
        <taxon>Ecdysozoa</taxon>
        <taxon>Arthropoda</taxon>
        <taxon>Crustacea</taxon>
        <taxon>Multicrustacea</taxon>
        <taxon>Malacostraca</taxon>
        <taxon>Eumalacostraca</taxon>
        <taxon>Eucarida</taxon>
        <taxon>Euphausiacea</taxon>
        <taxon>Euphausiidae</taxon>
        <taxon>Meganyctiphanes</taxon>
    </lineage>
</organism>
<evidence type="ECO:0000259" key="9">
    <source>
        <dbReference type="PROSITE" id="PS50240"/>
    </source>
</evidence>
<dbReference type="EMBL" id="CAXKWB010019456">
    <property type="protein sequence ID" value="CAL4121903.1"/>
    <property type="molecule type" value="Genomic_DNA"/>
</dbReference>
<comment type="subcellular location">
    <subcellularLocation>
        <location evidence="8">Secreted</location>
    </subcellularLocation>
</comment>
<dbReference type="InterPro" id="IPR001254">
    <property type="entry name" value="Trypsin_dom"/>
</dbReference>
<dbReference type="Gene3D" id="2.40.10.10">
    <property type="entry name" value="Trypsin-like serine proteases"/>
    <property type="match status" value="2"/>
</dbReference>
<gene>
    <name evidence="11" type="ORF">MNOR_LOCUS22765</name>
</gene>
<comment type="domain">
    <text evidence="8">The clip domain consists of 35-55 residues which are 'knitted' together usually by 3 conserved disulfide bonds forming a clip-like compact structure.</text>
</comment>
<keyword evidence="1 8" id="KW-0645">Protease</keyword>
<dbReference type="SMART" id="SM00020">
    <property type="entry name" value="Tryp_SPc"/>
    <property type="match status" value="1"/>
</dbReference>
<name>A0AAV2RF99_MEGNR</name>
<feature type="domain" description="Peptidase S1" evidence="9">
    <location>
        <begin position="104"/>
        <end position="367"/>
    </location>
</feature>
<evidence type="ECO:0000313" key="12">
    <source>
        <dbReference type="Proteomes" id="UP001497623"/>
    </source>
</evidence>
<evidence type="ECO:0000259" key="10">
    <source>
        <dbReference type="PROSITE" id="PS51888"/>
    </source>
</evidence>
<keyword evidence="8" id="KW-0964">Secreted</keyword>
<dbReference type="InterPro" id="IPR009003">
    <property type="entry name" value="Peptidase_S1_PA"/>
</dbReference>
<dbReference type="InterPro" id="IPR018114">
    <property type="entry name" value="TRYPSIN_HIS"/>
</dbReference>
<dbReference type="PANTHER" id="PTHR24256">
    <property type="entry name" value="TRYPTASE-RELATED"/>
    <property type="match status" value="1"/>
</dbReference>
<accession>A0AAV2RF99</accession>
<sequence>CITMKLLVLLVTLFYLTLLSSSPVTAQGCRNSPDNSLGVCTIVQQCPELNSIYQQVRRGGSGIDILRRSLCGNKTPLKVCCPQATRSSTSLPNDCGINFRNDRIINGHDAGLGTHPWMVVFRGSSRTQKFWFCGGVLITDRHILTAAHCFTTGIKIEFVRIGEYDISTNPDRDIENNIVAPQHQDINVAEVIKHEQFGAGRCRKCNDIAIVKLASPARFDKQFVQPICLPVNPQRDMGFRASQFQNTELDGVATGWGITDPRDIIASATRGSNKLQEVYLRMKERSFCQQQKRNNPGLKILCAGEGDGRDTCRADSGGPLMLTNNHGQKWFAVGITSFSDTVCGSADSQTIFTDVYQYIDWIKQKLV</sequence>
<keyword evidence="4 8" id="KW-0720">Serine protease</keyword>
<evidence type="ECO:0000256" key="5">
    <source>
        <dbReference type="ARBA" id="ARBA00023157"/>
    </source>
</evidence>
<dbReference type="GO" id="GO:0005576">
    <property type="term" value="C:extracellular region"/>
    <property type="evidence" value="ECO:0007669"/>
    <property type="project" value="UniProtKB-SubCell"/>
</dbReference>
<evidence type="ECO:0000256" key="4">
    <source>
        <dbReference type="ARBA" id="ARBA00022825"/>
    </source>
</evidence>
<dbReference type="Pfam" id="PF00089">
    <property type="entry name" value="Trypsin"/>
    <property type="match status" value="1"/>
</dbReference>
<feature type="signal peptide" evidence="8">
    <location>
        <begin position="1"/>
        <end position="21"/>
    </location>
</feature>
<evidence type="ECO:0000256" key="1">
    <source>
        <dbReference type="ARBA" id="ARBA00022670"/>
    </source>
</evidence>